<feature type="compositionally biased region" description="Low complexity" evidence="3">
    <location>
        <begin position="605"/>
        <end position="620"/>
    </location>
</feature>
<dbReference type="SMART" id="SM00853">
    <property type="entry name" value="MutL_C"/>
    <property type="match status" value="1"/>
</dbReference>
<dbReference type="Pfam" id="PF13589">
    <property type="entry name" value="HATPase_c_3"/>
    <property type="match status" value="1"/>
</dbReference>
<dbReference type="PANTHER" id="PTHR10073">
    <property type="entry name" value="DNA MISMATCH REPAIR PROTEIN MLH, PMS, MUTL"/>
    <property type="match status" value="1"/>
</dbReference>
<dbReference type="InterPro" id="IPR014721">
    <property type="entry name" value="Ribsml_uS5_D2-typ_fold_subgr"/>
</dbReference>
<comment type="similarity">
    <text evidence="1">Belongs to the DNA mismatch repair MutL/HexB family.</text>
</comment>
<evidence type="ECO:0000256" key="1">
    <source>
        <dbReference type="ARBA" id="ARBA00006082"/>
    </source>
</evidence>
<feature type="compositionally biased region" description="Pro residues" evidence="3">
    <location>
        <begin position="510"/>
        <end position="547"/>
    </location>
</feature>
<sequence>MDSRATDRPPAARRISTVATDVVHRICSDQVIIDVQSALKELLENALDAGARRLDIRLKEYGVELLEVADNGAGVAAGNLDALALRHHTSKLVEFDDLQALRSFGFRGEALNSLARLGTLSVSTRTKDDKVGTALTFHPDGSVATRKAVPRDVGTCVGVATLFAPFPVRRRELQRNATSEFRKLLLSLQAYALVCDDVRFSCVNTVRGGGKQVVLQTEGSGGTRAAIAAVFGAKQLQELVPFSATAHEVQASGFISRPRHGEGRRAGDRQFVYVNRRPVDFPKLLRAINEAFRAATAKSECFPFVLLNLQAPPDSFDINVTPDKRTVLLSDEGSLLAMMKTALQAELFGPQMCSFGVQPPLSFARLSDTPMEHSAAEEVVEAGPDGAVRAGPAATSGAAGEGAVGQKRRIREEWGGDAELEGAASEDGAEVEGEGGQPVRADFKRVRADASAAPCVESADWRREVDEMEVIEVEGEEEGEQGAAACSAHGENEGSNGRDGAATTAIPLPEAHPPLESLPPPLAAPPPPVEPAQPPLAVPPHLKPATPPLDAQPLPLEGASPREKGAPPLDAQPVPASAPSRTSETPTPEIVPPPLPPHVAPPPKAQAASQALPSLHAAPPSETDTEAEEDTPVGASAPPAASSASSASMVGMFELLQGVRRTCEADGLGETAELEMACRTFSQQIGTLAANPLRAEASDSTLLSQLTRCATQYLKGWLHRHEAPPRMNATQIEFALAAAGWDWEAEAFDLPHDAAAAAAAASDALAKVADGVGDASPRGRPIGRRTEPPAAAAPLVAGAPLGTRSLPEDLTVSFDLEQAVQQRARLLARTARKPAPAASPCAIAGGRGGSSIPEVGTLERATRLRSSEVEGELRRVLPKTTFKKMEVLGQFNLGFMIARTEKDLFIVDQHAADEKHHFETLQQSTQIHTQRLIAPLHLQLTAADELIVIDHLHVFKQNGFEIEVDSSAPPTQRLRLLALPFSKHTVFGPGDITELVTLIAEAPGQPCKLPKLRSMFAMRACRSSVMIGTALEHSKMKQLISQLADLEQPWNCPHGRPTLRHLVDLSALDNMLAAAEQDDKLRAY</sequence>
<reference evidence="6 7" key="1">
    <citation type="journal article" date="2024" name="Science">
        <title>Giant polyketide synthase enzymes in the biosynthesis of giant marine polyether toxins.</title>
        <authorList>
            <person name="Fallon T.R."/>
            <person name="Shende V.V."/>
            <person name="Wierzbicki I.H."/>
            <person name="Pendleton A.L."/>
            <person name="Watervoot N.F."/>
            <person name="Auber R.P."/>
            <person name="Gonzalez D.J."/>
            <person name="Wisecaver J.H."/>
            <person name="Moore B.S."/>
        </authorList>
    </citation>
    <scope>NUCLEOTIDE SEQUENCE [LARGE SCALE GENOMIC DNA]</scope>
    <source>
        <strain evidence="6 7">12B1</strain>
    </source>
</reference>
<dbReference type="InterPro" id="IPR013507">
    <property type="entry name" value="DNA_mismatch_S5_2-like"/>
</dbReference>
<evidence type="ECO:0000259" key="4">
    <source>
        <dbReference type="SMART" id="SM00853"/>
    </source>
</evidence>
<dbReference type="NCBIfam" id="TIGR00585">
    <property type="entry name" value="mutl"/>
    <property type="match status" value="1"/>
</dbReference>
<dbReference type="EMBL" id="JBGBPQ010000004">
    <property type="protein sequence ID" value="KAL1525310.1"/>
    <property type="molecule type" value="Genomic_DNA"/>
</dbReference>
<dbReference type="AlphaFoldDB" id="A0AB34JXD0"/>
<evidence type="ECO:0000259" key="5">
    <source>
        <dbReference type="SMART" id="SM01340"/>
    </source>
</evidence>
<dbReference type="InterPro" id="IPR020568">
    <property type="entry name" value="Ribosomal_Su5_D2-typ_SF"/>
</dbReference>
<feature type="region of interest" description="Disordered" evidence="3">
    <location>
        <begin position="473"/>
        <end position="646"/>
    </location>
</feature>
<dbReference type="InterPro" id="IPR014762">
    <property type="entry name" value="DNA_mismatch_repair_CS"/>
</dbReference>
<dbReference type="SMART" id="SM01340">
    <property type="entry name" value="DNA_mis_repair"/>
    <property type="match status" value="1"/>
</dbReference>
<dbReference type="SUPFAM" id="SSF55874">
    <property type="entry name" value="ATPase domain of HSP90 chaperone/DNA topoisomerase II/histidine kinase"/>
    <property type="match status" value="1"/>
</dbReference>
<dbReference type="Pfam" id="PF01119">
    <property type="entry name" value="DNA_mis_repair"/>
    <property type="match status" value="1"/>
</dbReference>
<dbReference type="Gene3D" id="3.30.230.10">
    <property type="match status" value="1"/>
</dbReference>
<feature type="region of interest" description="Disordered" evidence="3">
    <location>
        <begin position="386"/>
        <end position="407"/>
    </location>
</feature>
<evidence type="ECO:0000256" key="2">
    <source>
        <dbReference type="ARBA" id="ARBA00022763"/>
    </source>
</evidence>
<dbReference type="SUPFAM" id="SSF54211">
    <property type="entry name" value="Ribosomal protein S5 domain 2-like"/>
    <property type="match status" value="1"/>
</dbReference>
<name>A0AB34JXD0_PRYPA</name>
<dbReference type="InterPro" id="IPR002099">
    <property type="entry name" value="MutL/Mlh/PMS"/>
</dbReference>
<dbReference type="GO" id="GO:0005524">
    <property type="term" value="F:ATP binding"/>
    <property type="evidence" value="ECO:0007669"/>
    <property type="project" value="InterPro"/>
</dbReference>
<feature type="compositionally biased region" description="Pro residues" evidence="3">
    <location>
        <begin position="589"/>
        <end position="604"/>
    </location>
</feature>
<comment type="caution">
    <text evidence="6">The sequence shown here is derived from an EMBL/GenBank/DDBJ whole genome shotgun (WGS) entry which is preliminary data.</text>
</comment>
<keyword evidence="7" id="KW-1185">Reference proteome</keyword>
<evidence type="ECO:0000313" key="6">
    <source>
        <dbReference type="EMBL" id="KAL1525310.1"/>
    </source>
</evidence>
<gene>
    <name evidence="6" type="ORF">AB1Y20_020171</name>
</gene>
<dbReference type="GO" id="GO:0140664">
    <property type="term" value="F:ATP-dependent DNA damage sensor activity"/>
    <property type="evidence" value="ECO:0007669"/>
    <property type="project" value="InterPro"/>
</dbReference>
<dbReference type="CDD" id="cd16926">
    <property type="entry name" value="HATPase_MutL-MLH-PMS-like"/>
    <property type="match status" value="1"/>
</dbReference>
<feature type="compositionally biased region" description="Low complexity" evidence="3">
    <location>
        <begin position="788"/>
        <end position="798"/>
    </location>
</feature>
<feature type="domain" description="DNA mismatch repair protein S5" evidence="5">
    <location>
        <begin position="227"/>
        <end position="348"/>
    </location>
</feature>
<dbReference type="GO" id="GO:0030983">
    <property type="term" value="F:mismatched DNA binding"/>
    <property type="evidence" value="ECO:0007669"/>
    <property type="project" value="InterPro"/>
</dbReference>
<dbReference type="Gene3D" id="3.30.1370.100">
    <property type="entry name" value="MutL, C-terminal domain, regulatory subdomain"/>
    <property type="match status" value="1"/>
</dbReference>
<keyword evidence="2" id="KW-0227">DNA damage</keyword>
<proteinExistence type="inferred from homology"/>
<dbReference type="InterPro" id="IPR042121">
    <property type="entry name" value="MutL_C_regsub"/>
</dbReference>
<dbReference type="InterPro" id="IPR038973">
    <property type="entry name" value="MutL/Mlh/Pms-like"/>
</dbReference>
<dbReference type="CDD" id="cd03484">
    <property type="entry name" value="MutL_Trans_hPMS_2_like"/>
    <property type="match status" value="1"/>
</dbReference>
<dbReference type="FunFam" id="3.30.1370.100:FF:000001">
    <property type="entry name" value="Mismatch repair endonuclease pms1, putative"/>
    <property type="match status" value="1"/>
</dbReference>
<feature type="region of interest" description="Disordered" evidence="3">
    <location>
        <begin position="419"/>
        <end position="442"/>
    </location>
</feature>
<dbReference type="GO" id="GO:0032389">
    <property type="term" value="C:MutLalpha complex"/>
    <property type="evidence" value="ECO:0007669"/>
    <property type="project" value="TreeGrafter"/>
</dbReference>
<dbReference type="PANTHER" id="PTHR10073:SF52">
    <property type="entry name" value="MISMATCH REPAIR ENDONUCLEASE PMS2"/>
    <property type="match status" value="1"/>
</dbReference>
<dbReference type="InterPro" id="IPR036890">
    <property type="entry name" value="HATPase_C_sf"/>
</dbReference>
<dbReference type="Gene3D" id="3.30.1540.20">
    <property type="entry name" value="MutL, C-terminal domain, dimerisation subdomain"/>
    <property type="match status" value="1"/>
</dbReference>
<evidence type="ECO:0000256" key="3">
    <source>
        <dbReference type="SAM" id="MobiDB-lite"/>
    </source>
</evidence>
<dbReference type="Proteomes" id="UP001515480">
    <property type="component" value="Unassembled WGS sequence"/>
</dbReference>
<feature type="region of interest" description="Disordered" evidence="3">
    <location>
        <begin position="776"/>
        <end position="798"/>
    </location>
</feature>
<dbReference type="FunFam" id="3.30.565.10:FF:000017">
    <property type="entry name" value="PMS1 homolog 1, mismatch repair system component"/>
    <property type="match status" value="1"/>
</dbReference>
<accession>A0AB34JXD0</accession>
<dbReference type="InterPro" id="IPR042120">
    <property type="entry name" value="MutL_C_dimsub"/>
</dbReference>
<organism evidence="6 7">
    <name type="scientific">Prymnesium parvum</name>
    <name type="common">Toxic golden alga</name>
    <dbReference type="NCBI Taxonomy" id="97485"/>
    <lineage>
        <taxon>Eukaryota</taxon>
        <taxon>Haptista</taxon>
        <taxon>Haptophyta</taxon>
        <taxon>Prymnesiophyceae</taxon>
        <taxon>Prymnesiales</taxon>
        <taxon>Prymnesiaceae</taxon>
        <taxon>Prymnesium</taxon>
    </lineage>
</organism>
<feature type="domain" description="MutL C-terminal dimerisation" evidence="4">
    <location>
        <begin position="887"/>
        <end position="1031"/>
    </location>
</feature>
<dbReference type="GO" id="GO:0006298">
    <property type="term" value="P:mismatch repair"/>
    <property type="evidence" value="ECO:0007669"/>
    <property type="project" value="InterPro"/>
</dbReference>
<feature type="compositionally biased region" description="Low complexity" evidence="3">
    <location>
        <begin position="635"/>
        <end position="646"/>
    </location>
</feature>
<dbReference type="GO" id="GO:0016887">
    <property type="term" value="F:ATP hydrolysis activity"/>
    <property type="evidence" value="ECO:0007669"/>
    <property type="project" value="InterPro"/>
</dbReference>
<dbReference type="Pfam" id="PF08676">
    <property type="entry name" value="MutL_C"/>
    <property type="match status" value="1"/>
</dbReference>
<dbReference type="InterPro" id="IPR037198">
    <property type="entry name" value="MutL_C_sf"/>
</dbReference>
<evidence type="ECO:0000313" key="7">
    <source>
        <dbReference type="Proteomes" id="UP001515480"/>
    </source>
</evidence>
<dbReference type="Gene3D" id="3.30.565.10">
    <property type="entry name" value="Histidine kinase-like ATPase, C-terminal domain"/>
    <property type="match status" value="1"/>
</dbReference>
<dbReference type="PROSITE" id="PS00058">
    <property type="entry name" value="DNA_MISMATCH_REPAIR_1"/>
    <property type="match status" value="1"/>
</dbReference>
<dbReference type="InterPro" id="IPR014790">
    <property type="entry name" value="MutL_C"/>
</dbReference>
<dbReference type="SUPFAM" id="SSF118116">
    <property type="entry name" value="DNA mismatch repair protein MutL"/>
    <property type="match status" value="1"/>
</dbReference>
<protein>
    <submittedName>
        <fullName evidence="6">Uncharacterized protein</fullName>
    </submittedName>
</protein>